<reference evidence="2 3" key="1">
    <citation type="submission" date="2020-12" db="EMBL/GenBank/DDBJ databases">
        <title>Concerted genomic and epigenomic changes stabilize Arabidopsis allopolyploids.</title>
        <authorList>
            <person name="Chen Z."/>
        </authorList>
    </citation>
    <scope>NUCLEOTIDE SEQUENCE [LARGE SCALE GENOMIC DNA]</scope>
    <source>
        <strain evidence="2">Allo738</strain>
        <tissue evidence="2">Leaf</tissue>
    </source>
</reference>
<dbReference type="AlphaFoldDB" id="A0A8T1Y968"/>
<proteinExistence type="predicted"/>
<evidence type="ECO:0000313" key="3">
    <source>
        <dbReference type="Proteomes" id="UP000694240"/>
    </source>
</evidence>
<gene>
    <name evidence="2" type="ORF">ISN45_Aa07g034550</name>
</gene>
<keyword evidence="3" id="KW-1185">Reference proteome</keyword>
<evidence type="ECO:0000256" key="1">
    <source>
        <dbReference type="SAM" id="MobiDB-lite"/>
    </source>
</evidence>
<comment type="caution">
    <text evidence="2">The sequence shown here is derived from an EMBL/GenBank/DDBJ whole genome shotgun (WGS) entry which is preliminary data.</text>
</comment>
<evidence type="ECO:0000313" key="2">
    <source>
        <dbReference type="EMBL" id="KAG7543547.1"/>
    </source>
</evidence>
<sequence length="459" mass="50987">MQPVDRPNVLPNWVYFEEEMRSFSFTVPETDNSDPVVGFTLWTNFVCPMGYSSIYPRAIMVRNLTRGSAWIHSLGISKIRIQMNSNLLANDFHIETGDQIEVDVDCDDRFTILATGIALCYAARDSSDFSFGDIKFTYEEDDLGYASNGIYLDCHRSKYGHDSLQAVVHWKISYPMDGKTSNLFACSFFPGISRYQENNQPVVDVEESNHRPRRQVYGPEYNVFVSRSRSARCLSGLPSWRRGGLALSSCFASSPTDLVSKRGRFVESIAWEQHRSLVPLVWVPLRASDSFRLGCGYGEVGDSGFFSLGLSFRSRIPLVFVGSVDLPPPGGSIVLFSEWRCCPSSSRCSGCSVVVGVRTTGRGMVKGRQCSRRVILRQEEPMAMKTSHVLLLCLMFVIGLVEAGISGGDMGPEISTPPSGSCGASIAKYDSSQVLAKRPPPCRRPRPQNQEDVTHTTRP</sequence>
<dbReference type="Proteomes" id="UP000694240">
    <property type="component" value="Chromosome 12"/>
</dbReference>
<feature type="region of interest" description="Disordered" evidence="1">
    <location>
        <begin position="435"/>
        <end position="459"/>
    </location>
</feature>
<name>A0A8T1Y968_9BRAS</name>
<protein>
    <submittedName>
        <fullName evidence="2">Uncharacterized protein</fullName>
    </submittedName>
</protein>
<dbReference type="EMBL" id="JAEFBK010000012">
    <property type="protein sequence ID" value="KAG7543547.1"/>
    <property type="molecule type" value="Genomic_DNA"/>
</dbReference>
<organism evidence="2 3">
    <name type="scientific">Arabidopsis thaliana x Arabidopsis arenosa</name>
    <dbReference type="NCBI Taxonomy" id="1240361"/>
    <lineage>
        <taxon>Eukaryota</taxon>
        <taxon>Viridiplantae</taxon>
        <taxon>Streptophyta</taxon>
        <taxon>Embryophyta</taxon>
        <taxon>Tracheophyta</taxon>
        <taxon>Spermatophyta</taxon>
        <taxon>Magnoliopsida</taxon>
        <taxon>eudicotyledons</taxon>
        <taxon>Gunneridae</taxon>
        <taxon>Pentapetalae</taxon>
        <taxon>rosids</taxon>
        <taxon>malvids</taxon>
        <taxon>Brassicales</taxon>
        <taxon>Brassicaceae</taxon>
        <taxon>Camelineae</taxon>
        <taxon>Arabidopsis</taxon>
    </lineage>
</organism>
<accession>A0A8T1Y968</accession>